<evidence type="ECO:0000313" key="2">
    <source>
        <dbReference type="Proteomes" id="UP000829542"/>
    </source>
</evidence>
<dbReference type="Proteomes" id="UP000829542">
    <property type="component" value="Chromosome"/>
</dbReference>
<proteinExistence type="predicted"/>
<keyword evidence="2" id="KW-1185">Reference proteome</keyword>
<organism evidence="1 2">
    <name type="scientific">Ignatzschineria rhizosphaerae</name>
    <dbReference type="NCBI Taxonomy" id="2923279"/>
    <lineage>
        <taxon>Bacteria</taxon>
        <taxon>Pseudomonadati</taxon>
        <taxon>Pseudomonadota</taxon>
        <taxon>Gammaproteobacteria</taxon>
        <taxon>Cardiobacteriales</taxon>
        <taxon>Ignatzschineriaceae</taxon>
        <taxon>Ignatzschineria</taxon>
    </lineage>
</organism>
<dbReference type="RefSeq" id="WP_242147873.1">
    <property type="nucleotide sequence ID" value="NZ_CP093379.1"/>
</dbReference>
<name>A0ABY3WY50_9GAMM</name>
<protein>
    <recommendedName>
        <fullName evidence="3">DNA-binding protein</fullName>
    </recommendedName>
</protein>
<dbReference type="EMBL" id="CP093379">
    <property type="protein sequence ID" value="UNM95534.1"/>
    <property type="molecule type" value="Genomic_DNA"/>
</dbReference>
<reference evidence="1 2" key="1">
    <citation type="submission" date="2022-03" db="EMBL/GenBank/DDBJ databases">
        <title>Ignatzschineria rhizosphaerae HR5S32.</title>
        <authorList>
            <person name="Sun J.Q."/>
            <person name="Feng J.Y."/>
        </authorList>
    </citation>
    <scope>NUCLEOTIDE SEQUENCE [LARGE SCALE GENOMIC DNA]</scope>
    <source>
        <strain evidence="1 2">HR5S32</strain>
    </source>
</reference>
<evidence type="ECO:0000313" key="1">
    <source>
        <dbReference type="EMBL" id="UNM95534.1"/>
    </source>
</evidence>
<accession>A0ABY3WY50</accession>
<sequence length="85" mass="9936">MMEDKQFLEFFRQMIREEIGAKNDDTKIISVAKVAEKLDISVVHLTKNIMHTPGFPKAVRLTVKGDLRFYEHEINEYILGLRKEA</sequence>
<evidence type="ECO:0008006" key="3">
    <source>
        <dbReference type="Google" id="ProtNLM"/>
    </source>
</evidence>
<gene>
    <name evidence="1" type="ORF">MMG00_09905</name>
</gene>